<name>A0A239PQD6_9PROT</name>
<dbReference type="RefSeq" id="WP_089411651.1">
    <property type="nucleotide sequence ID" value="NZ_FZQA01000002.1"/>
</dbReference>
<dbReference type="Proteomes" id="UP000198346">
    <property type="component" value="Unassembled WGS sequence"/>
</dbReference>
<feature type="signal peptide" evidence="1">
    <location>
        <begin position="1"/>
        <end position="24"/>
    </location>
</feature>
<keyword evidence="1" id="KW-0732">Signal</keyword>
<evidence type="ECO:0000313" key="2">
    <source>
        <dbReference type="EMBL" id="SNT72126.1"/>
    </source>
</evidence>
<organism evidence="2 3">
    <name type="scientific">Amphiplicatus metriothermophilus</name>
    <dbReference type="NCBI Taxonomy" id="1519374"/>
    <lineage>
        <taxon>Bacteria</taxon>
        <taxon>Pseudomonadati</taxon>
        <taxon>Pseudomonadota</taxon>
        <taxon>Alphaproteobacteria</taxon>
        <taxon>Parvularculales</taxon>
        <taxon>Parvularculaceae</taxon>
        <taxon>Amphiplicatus</taxon>
    </lineage>
</organism>
<dbReference type="AlphaFoldDB" id="A0A239PQD6"/>
<gene>
    <name evidence="2" type="ORF">SAMN06297382_1159</name>
</gene>
<proteinExistence type="predicted"/>
<sequence>MARLSAIAAAAAAAFVASSGLAPAKTVVVGPAPCPAPPDIEPYVPPADVAADSNADLRLDDRVLVLKDAEIGPELIGRFILDAHTGLPYRVEPGEQEHACGR</sequence>
<reference evidence="2 3" key="1">
    <citation type="submission" date="2017-07" db="EMBL/GenBank/DDBJ databases">
        <authorList>
            <person name="Sun Z.S."/>
            <person name="Albrecht U."/>
            <person name="Echele G."/>
            <person name="Lee C.C."/>
        </authorList>
    </citation>
    <scope>NUCLEOTIDE SEQUENCE [LARGE SCALE GENOMIC DNA]</scope>
    <source>
        <strain evidence="2 3">CGMCC 1.12710</strain>
    </source>
</reference>
<evidence type="ECO:0000313" key="3">
    <source>
        <dbReference type="Proteomes" id="UP000198346"/>
    </source>
</evidence>
<protein>
    <recommendedName>
        <fullName evidence="4">Iron complex outermembrane recepter protein</fullName>
    </recommendedName>
</protein>
<evidence type="ECO:0008006" key="4">
    <source>
        <dbReference type="Google" id="ProtNLM"/>
    </source>
</evidence>
<feature type="chain" id="PRO_5012127828" description="Iron complex outermembrane recepter protein" evidence="1">
    <location>
        <begin position="25"/>
        <end position="102"/>
    </location>
</feature>
<evidence type="ECO:0000256" key="1">
    <source>
        <dbReference type="SAM" id="SignalP"/>
    </source>
</evidence>
<keyword evidence="3" id="KW-1185">Reference proteome</keyword>
<accession>A0A239PQD6</accession>
<dbReference type="EMBL" id="FZQA01000002">
    <property type="protein sequence ID" value="SNT72126.1"/>
    <property type="molecule type" value="Genomic_DNA"/>
</dbReference>